<gene>
    <name evidence="3" type="ORF">SSV_1886</name>
</gene>
<dbReference type="GO" id="GO:0006974">
    <property type="term" value="P:DNA damage response"/>
    <property type="evidence" value="ECO:0007669"/>
    <property type="project" value="UniProtKB-KW"/>
</dbReference>
<evidence type="ECO:0000313" key="4">
    <source>
        <dbReference type="Proteomes" id="UP000183504"/>
    </source>
</evidence>
<dbReference type="Pfam" id="PF00078">
    <property type="entry name" value="RVT_1"/>
    <property type="match status" value="1"/>
</dbReference>
<dbReference type="PANTHER" id="PTHR34047:SF8">
    <property type="entry name" value="PROTEIN YKFC"/>
    <property type="match status" value="1"/>
</dbReference>
<name>A0A0B7GSD5_STRSA</name>
<keyword evidence="3" id="KW-0808">Transferase</keyword>
<evidence type="ECO:0000313" key="3">
    <source>
        <dbReference type="EMBL" id="CEL91163.1"/>
    </source>
</evidence>
<dbReference type="EMBL" id="CDMW01000001">
    <property type="protein sequence ID" value="CEL91163.1"/>
    <property type="molecule type" value="Genomic_DNA"/>
</dbReference>
<protein>
    <submittedName>
        <fullName evidence="3">Putative reverse transcriptase</fullName>
    </submittedName>
</protein>
<keyword evidence="1" id="KW-0227">DNA damage</keyword>
<dbReference type="CDD" id="cd01646">
    <property type="entry name" value="RT_Bac_retron_I"/>
    <property type="match status" value="1"/>
</dbReference>
<evidence type="ECO:0000259" key="2">
    <source>
        <dbReference type="PROSITE" id="PS50878"/>
    </source>
</evidence>
<accession>A0A0B7GSD5</accession>
<organism evidence="3 4">
    <name type="scientific">Streptococcus sanguinis</name>
    <dbReference type="NCBI Taxonomy" id="1305"/>
    <lineage>
        <taxon>Bacteria</taxon>
        <taxon>Bacillati</taxon>
        <taxon>Bacillota</taxon>
        <taxon>Bacilli</taxon>
        <taxon>Lactobacillales</taxon>
        <taxon>Streptococcaceae</taxon>
        <taxon>Streptococcus</taxon>
    </lineage>
</organism>
<evidence type="ECO:0000256" key="1">
    <source>
        <dbReference type="ARBA" id="ARBA00022763"/>
    </source>
</evidence>
<dbReference type="PROSITE" id="PS50878">
    <property type="entry name" value="RT_POL"/>
    <property type="match status" value="1"/>
</dbReference>
<reference evidence="3 4" key="1">
    <citation type="submission" date="2015-01" db="EMBL/GenBank/DDBJ databases">
        <authorList>
            <person name="Pelicic Vladimir"/>
        </authorList>
    </citation>
    <scope>NUCLEOTIDE SEQUENCE [LARGE SCALE GENOMIC DNA]</scope>
    <source>
        <strain evidence="3 4">2908</strain>
    </source>
</reference>
<dbReference type="RefSeq" id="WP_072074607.1">
    <property type="nucleotide sequence ID" value="NZ_CDMW01000001.1"/>
</dbReference>
<dbReference type="Proteomes" id="UP000183504">
    <property type="component" value="Unassembled WGS sequence"/>
</dbReference>
<dbReference type="GO" id="GO:0003964">
    <property type="term" value="F:RNA-directed DNA polymerase activity"/>
    <property type="evidence" value="ECO:0007669"/>
    <property type="project" value="UniProtKB-KW"/>
</dbReference>
<keyword evidence="3" id="KW-0548">Nucleotidyltransferase</keyword>
<feature type="domain" description="Reverse transcriptase" evidence="2">
    <location>
        <begin position="1"/>
        <end position="222"/>
    </location>
</feature>
<dbReference type="AlphaFoldDB" id="A0A0B7GSD5"/>
<dbReference type="InterPro" id="IPR051083">
    <property type="entry name" value="GrpII_Intron_Splice-Mob/Def"/>
</dbReference>
<dbReference type="InterPro" id="IPR000477">
    <property type="entry name" value="RT_dom"/>
</dbReference>
<proteinExistence type="predicted"/>
<dbReference type="SUPFAM" id="SSF56672">
    <property type="entry name" value="DNA/RNA polymerases"/>
    <property type="match status" value="1"/>
</dbReference>
<dbReference type="PANTHER" id="PTHR34047">
    <property type="entry name" value="NUCLEAR INTRON MATURASE 1, MITOCHONDRIAL-RELATED"/>
    <property type="match status" value="1"/>
</dbReference>
<keyword evidence="3" id="KW-0695">RNA-directed DNA polymerase</keyword>
<dbReference type="InterPro" id="IPR043502">
    <property type="entry name" value="DNA/RNA_pol_sf"/>
</dbReference>
<sequence>MKFDSIFVEIYQGERQVYKLKDESRRSEFKDLNTELINKFNLVIPNRNVIIKSLIQFLSQGNIYCNQSGLSATNQNFYVIKADISNFFPSINKHILYKKIVKSSLLKDSSLDVIKSFIFNNHISGVPLGMPFSSALSEVYLEEFDDAIRRKFSPIFYVRYVDDILMVKSYPVDNTINKESEKKLLFRLLNEISLSANETKTDIYEYGLANNELKFDYLGYNFNIKDEKLYIDISKNKYDKKILNRLTRYFKYYNSSSHTDKDFWILYYRIKNLIYGVTSSGEKGIDHKLKFGIGFSYKFINSDNILKNLLRTFHYFRKKYSNQFTSEQTALLFSLFTVNSSSKGRIILNQFSDTDDILLLLKKRVTYTKYSISKLEEIAQRIGCFSITRSNDSLYRYNLQIQIMKSLRIR</sequence>